<proteinExistence type="predicted"/>
<dbReference type="PANTHER" id="PTHR30213">
    <property type="entry name" value="INNER MEMBRANE PROTEIN YHJD"/>
    <property type="match status" value="1"/>
</dbReference>
<evidence type="ECO:0000256" key="5">
    <source>
        <dbReference type="ARBA" id="ARBA00023136"/>
    </source>
</evidence>
<feature type="compositionally biased region" description="Basic and acidic residues" evidence="6">
    <location>
        <begin position="313"/>
        <end position="330"/>
    </location>
</feature>
<evidence type="ECO:0000256" key="7">
    <source>
        <dbReference type="SAM" id="Phobius"/>
    </source>
</evidence>
<name>A0ABY2E0U8_9MICO</name>
<dbReference type="PIRSF" id="PIRSF035875">
    <property type="entry name" value="RNase_BN"/>
    <property type="match status" value="1"/>
</dbReference>
<keyword evidence="3 7" id="KW-0812">Transmembrane</keyword>
<feature type="transmembrane region" description="Helical" evidence="7">
    <location>
        <begin position="49"/>
        <end position="71"/>
    </location>
</feature>
<evidence type="ECO:0000256" key="1">
    <source>
        <dbReference type="ARBA" id="ARBA00004651"/>
    </source>
</evidence>
<evidence type="ECO:0000313" key="9">
    <source>
        <dbReference type="Proteomes" id="UP000504882"/>
    </source>
</evidence>
<evidence type="ECO:0000256" key="4">
    <source>
        <dbReference type="ARBA" id="ARBA00022989"/>
    </source>
</evidence>
<accession>A0ABY2E0U8</accession>
<keyword evidence="9" id="KW-1185">Reference proteome</keyword>
<feature type="transmembrane region" description="Helical" evidence="7">
    <location>
        <begin position="230"/>
        <end position="252"/>
    </location>
</feature>
<dbReference type="Pfam" id="PF03631">
    <property type="entry name" value="Virul_fac_BrkB"/>
    <property type="match status" value="1"/>
</dbReference>
<dbReference type="EMBL" id="SMNA01000007">
    <property type="protein sequence ID" value="TDE91551.1"/>
    <property type="molecule type" value="Genomic_DNA"/>
</dbReference>
<feature type="transmembrane region" description="Helical" evidence="7">
    <location>
        <begin position="198"/>
        <end position="218"/>
    </location>
</feature>
<dbReference type="PANTHER" id="PTHR30213:SF0">
    <property type="entry name" value="UPF0761 MEMBRANE PROTEIN YIHY"/>
    <property type="match status" value="1"/>
</dbReference>
<evidence type="ECO:0000256" key="3">
    <source>
        <dbReference type="ARBA" id="ARBA00022692"/>
    </source>
</evidence>
<feature type="region of interest" description="Disordered" evidence="6">
    <location>
        <begin position="303"/>
        <end position="349"/>
    </location>
</feature>
<comment type="caution">
    <text evidence="8">The sequence shown here is derived from an EMBL/GenBank/DDBJ whole genome shotgun (WGS) entry which is preliminary data.</text>
</comment>
<evidence type="ECO:0000256" key="6">
    <source>
        <dbReference type="SAM" id="MobiDB-lite"/>
    </source>
</evidence>
<dbReference type="RefSeq" id="WP_133108585.1">
    <property type="nucleotide sequence ID" value="NZ_SMNA01000007.1"/>
</dbReference>
<dbReference type="InterPro" id="IPR017039">
    <property type="entry name" value="Virul_fac_BrkB"/>
</dbReference>
<gene>
    <name evidence="8" type="ORF">EXU48_15505</name>
</gene>
<feature type="transmembrane region" description="Helical" evidence="7">
    <location>
        <begin position="153"/>
        <end position="178"/>
    </location>
</feature>
<dbReference type="Proteomes" id="UP000504882">
    <property type="component" value="Unassembled WGS sequence"/>
</dbReference>
<protein>
    <submittedName>
        <fullName evidence="8">YihY/virulence factor BrkB family protein</fullName>
    </submittedName>
</protein>
<keyword evidence="4 7" id="KW-1133">Transmembrane helix</keyword>
<keyword evidence="2" id="KW-1003">Cell membrane</keyword>
<comment type="subcellular location">
    <subcellularLocation>
        <location evidence="1">Cell membrane</location>
        <topology evidence="1">Multi-pass membrane protein</topology>
    </subcellularLocation>
</comment>
<organism evidence="8 9">
    <name type="scientific">Occultella glacieicola</name>
    <dbReference type="NCBI Taxonomy" id="2518684"/>
    <lineage>
        <taxon>Bacteria</taxon>
        <taxon>Bacillati</taxon>
        <taxon>Actinomycetota</taxon>
        <taxon>Actinomycetes</taxon>
        <taxon>Micrococcales</taxon>
        <taxon>Ruaniaceae</taxon>
        <taxon>Occultella</taxon>
    </lineage>
</organism>
<sequence length="349" mass="37846">MPKTTRPSADHPVKPDNPTDLRKPSWFYILRRTVAEFLDDQCTDLAAALTYYAVLSIFPAIIALVSILSLVGQASTTERLLGIASDAVPEDAMATLGPIIESLTTAPAPGLGLIVGLLTAVWTASNYVNAFSRAMNRMYEVPEGRPIWKLRPAMYALTVVMLLLVAAAGLILVVSGPVARAIGDTIGLGDTAVTVWDIAKWPVLLLIVILAIALLYYVTPNVKQPRFRWISMGAVIAIVLAGIASFGLGLYVSNFSSYDATYGALAGVIIFLLWLWVMNLALLFGAEFDAEMERGRELQAGIEAEETVQLPPRDTRASDKRAAKEKDAVARGRALRRSRGREADTDEQT</sequence>
<evidence type="ECO:0000256" key="2">
    <source>
        <dbReference type="ARBA" id="ARBA00022475"/>
    </source>
</evidence>
<evidence type="ECO:0000313" key="8">
    <source>
        <dbReference type="EMBL" id="TDE91551.1"/>
    </source>
</evidence>
<feature type="transmembrane region" description="Helical" evidence="7">
    <location>
        <begin position="264"/>
        <end position="286"/>
    </location>
</feature>
<feature type="transmembrane region" description="Helical" evidence="7">
    <location>
        <begin position="111"/>
        <end position="132"/>
    </location>
</feature>
<keyword evidence="5 7" id="KW-0472">Membrane</keyword>
<reference evidence="8 9" key="1">
    <citation type="submission" date="2019-03" db="EMBL/GenBank/DDBJ databases">
        <title>Genomic features of bacteria from cold environments.</title>
        <authorList>
            <person name="Shen L."/>
        </authorList>
    </citation>
    <scope>NUCLEOTIDE SEQUENCE [LARGE SCALE GENOMIC DNA]</scope>
    <source>
        <strain evidence="9">T3246-1</strain>
    </source>
</reference>
<dbReference type="NCBIfam" id="TIGR00765">
    <property type="entry name" value="yihY_not_rbn"/>
    <property type="match status" value="1"/>
</dbReference>